<reference evidence="2" key="1">
    <citation type="submission" date="2016-01" db="EMBL/GenBank/DDBJ databases">
        <authorList>
            <person name="Mcilroy J.S."/>
            <person name="Karst M S."/>
            <person name="Albertsen M."/>
        </authorList>
    </citation>
    <scope>NUCLEOTIDE SEQUENCE</scope>
    <source>
        <strain evidence="2">Cfx-K</strain>
    </source>
</reference>
<feature type="region of interest" description="Disordered" evidence="1">
    <location>
        <begin position="78"/>
        <end position="112"/>
    </location>
</feature>
<keyword evidence="3" id="KW-1185">Reference proteome</keyword>
<name>A0A160T696_9CHLR</name>
<feature type="compositionally biased region" description="Basic residues" evidence="1">
    <location>
        <begin position="92"/>
        <end position="104"/>
    </location>
</feature>
<accession>A0A160T696</accession>
<dbReference type="AlphaFoldDB" id="A0A160T696"/>
<evidence type="ECO:0000313" key="2">
    <source>
        <dbReference type="EMBL" id="CUS04768.2"/>
    </source>
</evidence>
<organism evidence="2 3">
    <name type="scientific">Candidatus Promineifilum breve</name>
    <dbReference type="NCBI Taxonomy" id="1806508"/>
    <lineage>
        <taxon>Bacteria</taxon>
        <taxon>Bacillati</taxon>
        <taxon>Chloroflexota</taxon>
        <taxon>Ardenticatenia</taxon>
        <taxon>Candidatus Promineifilales</taxon>
        <taxon>Candidatus Promineifilaceae</taxon>
        <taxon>Candidatus Promineifilum</taxon>
    </lineage>
</organism>
<sequence length="112" mass="12337">MMAVAANYCKVKTIFTTVGWLLAVESPSETRVLEYFNEKPIPLCPIYRAACSSLGGLRLPSGDDRANAILYRNAYGSGYPQAHRDQSPGPHRTGRHTRTYRHGGRAAGNRCP</sequence>
<gene>
    <name evidence="2" type="ORF">CFX0092_A2890</name>
</gene>
<dbReference type="EMBL" id="LN890655">
    <property type="protein sequence ID" value="CUS04768.2"/>
    <property type="molecule type" value="Genomic_DNA"/>
</dbReference>
<dbReference type="Proteomes" id="UP000215027">
    <property type="component" value="Chromosome I"/>
</dbReference>
<protein>
    <submittedName>
        <fullName evidence="2">Uncharacterized protein</fullName>
    </submittedName>
</protein>
<evidence type="ECO:0000256" key="1">
    <source>
        <dbReference type="SAM" id="MobiDB-lite"/>
    </source>
</evidence>
<evidence type="ECO:0000313" key="3">
    <source>
        <dbReference type="Proteomes" id="UP000215027"/>
    </source>
</evidence>
<proteinExistence type="predicted"/>
<dbReference type="KEGG" id="pbf:CFX0092_A2890"/>